<accession>A0A1G8UAU8</accession>
<dbReference type="EMBL" id="FNCO01000033">
    <property type="protein sequence ID" value="SDJ50130.1"/>
    <property type="molecule type" value="Genomic_DNA"/>
</dbReference>
<sequence>MLKNSSTSILSVPVRLADAGQDQETIVLIHLEKGIQEAEDKVRRHAKEAGTGMIVKLSTH</sequence>
<reference evidence="2" key="1">
    <citation type="submission" date="2016-10" db="EMBL/GenBank/DDBJ databases">
        <authorList>
            <person name="Varghese N."/>
            <person name="Submissions S."/>
        </authorList>
    </citation>
    <scope>NUCLEOTIDE SEQUENCE [LARGE SCALE GENOMIC DNA]</scope>
    <source>
        <strain evidence="2">ATCC 700689</strain>
    </source>
</reference>
<gene>
    <name evidence="1" type="ORF">SAMN05216605_13322</name>
</gene>
<dbReference type="OrthoDB" id="7037732at2"/>
<dbReference type="Proteomes" id="UP000182894">
    <property type="component" value="Unassembled WGS sequence"/>
</dbReference>
<name>A0A1G8UAU8_9PSED</name>
<dbReference type="RefSeq" id="WP_143024545.1">
    <property type="nucleotide sequence ID" value="NZ_BBQJ01000051.1"/>
</dbReference>
<proteinExistence type="predicted"/>
<evidence type="ECO:0000313" key="2">
    <source>
        <dbReference type="Proteomes" id="UP000182894"/>
    </source>
</evidence>
<protein>
    <submittedName>
        <fullName evidence="1">Uncharacterized protein</fullName>
    </submittedName>
</protein>
<dbReference type="AlphaFoldDB" id="A0A1G8UAU8"/>
<evidence type="ECO:0000313" key="1">
    <source>
        <dbReference type="EMBL" id="SDJ50130.1"/>
    </source>
</evidence>
<dbReference type="STRING" id="89065.SAMN05216605_13322"/>
<organism evidence="1 2">
    <name type="scientific">Pseudomonas abietaniphila</name>
    <dbReference type="NCBI Taxonomy" id="89065"/>
    <lineage>
        <taxon>Bacteria</taxon>
        <taxon>Pseudomonadati</taxon>
        <taxon>Pseudomonadota</taxon>
        <taxon>Gammaproteobacteria</taxon>
        <taxon>Pseudomonadales</taxon>
        <taxon>Pseudomonadaceae</taxon>
        <taxon>Pseudomonas</taxon>
    </lineage>
</organism>
<keyword evidence="2" id="KW-1185">Reference proteome</keyword>